<feature type="non-terminal residue" evidence="3">
    <location>
        <position position="230"/>
    </location>
</feature>
<evidence type="ECO:0000313" key="3">
    <source>
        <dbReference type="EMBL" id="VEN48658.1"/>
    </source>
</evidence>
<dbReference type="Pfam" id="PF00201">
    <property type="entry name" value="UDPGT"/>
    <property type="match status" value="1"/>
</dbReference>
<evidence type="ECO:0000313" key="4">
    <source>
        <dbReference type="Proteomes" id="UP000410492"/>
    </source>
</evidence>
<reference evidence="3 4" key="1">
    <citation type="submission" date="2019-01" db="EMBL/GenBank/DDBJ databases">
        <authorList>
            <person name="Sayadi A."/>
        </authorList>
    </citation>
    <scope>NUCLEOTIDE SEQUENCE [LARGE SCALE GENOMIC DNA]</scope>
</reference>
<dbReference type="PROSITE" id="PS51257">
    <property type="entry name" value="PROKAR_LIPOPROTEIN"/>
    <property type="match status" value="1"/>
</dbReference>
<evidence type="ECO:0000256" key="1">
    <source>
        <dbReference type="ARBA" id="ARBA00022679"/>
    </source>
</evidence>
<dbReference type="Proteomes" id="UP000410492">
    <property type="component" value="Unassembled WGS sequence"/>
</dbReference>
<keyword evidence="2" id="KW-0732">Signal</keyword>
<dbReference type="OrthoDB" id="5835829at2759"/>
<protein>
    <recommendedName>
        <fullName evidence="5">Glucuronosyltransferase</fullName>
    </recommendedName>
</protein>
<accession>A0A653CLT8</accession>
<sequence length="230" mass="25881">MRKFLLLFPTLWTLVGCARILGVFQIPSYSHQTVFQPIWKELSLRGHQVTVITPNPVKDPSLVNLTEIDVSQTASDIFLGLNFPVFMSNEQPFYAKIKKIFELNYELAEALLSNEQFVKVYNNTDANFDVVLAQTFFSPALYAVAAKLNAPLVGIASLGTWVGGHQAMGNPVVPSLYSEIIFPYHGGRTFSGRLRNTLYYIWTSFVCRSCKAECTACRDCFIRSMGRRTS</sequence>
<dbReference type="SUPFAM" id="SSF53756">
    <property type="entry name" value="UDP-Glycosyltransferase/glycogen phosphorylase"/>
    <property type="match status" value="1"/>
</dbReference>
<feature type="signal peptide" evidence="2">
    <location>
        <begin position="1"/>
        <end position="17"/>
    </location>
</feature>
<keyword evidence="1" id="KW-0808">Transferase</keyword>
<feature type="chain" id="PRO_5024817331" description="Glucuronosyltransferase" evidence="2">
    <location>
        <begin position="18"/>
        <end position="230"/>
    </location>
</feature>
<evidence type="ECO:0000256" key="2">
    <source>
        <dbReference type="SAM" id="SignalP"/>
    </source>
</evidence>
<name>A0A653CLT8_CALMS</name>
<dbReference type="InterPro" id="IPR002213">
    <property type="entry name" value="UDP_glucos_trans"/>
</dbReference>
<organism evidence="3 4">
    <name type="scientific">Callosobruchus maculatus</name>
    <name type="common">Southern cowpea weevil</name>
    <name type="synonym">Pulse bruchid</name>
    <dbReference type="NCBI Taxonomy" id="64391"/>
    <lineage>
        <taxon>Eukaryota</taxon>
        <taxon>Metazoa</taxon>
        <taxon>Ecdysozoa</taxon>
        <taxon>Arthropoda</taxon>
        <taxon>Hexapoda</taxon>
        <taxon>Insecta</taxon>
        <taxon>Pterygota</taxon>
        <taxon>Neoptera</taxon>
        <taxon>Endopterygota</taxon>
        <taxon>Coleoptera</taxon>
        <taxon>Polyphaga</taxon>
        <taxon>Cucujiformia</taxon>
        <taxon>Chrysomeloidea</taxon>
        <taxon>Chrysomelidae</taxon>
        <taxon>Bruchinae</taxon>
        <taxon>Bruchini</taxon>
        <taxon>Callosobruchus</taxon>
    </lineage>
</organism>
<keyword evidence="4" id="KW-1185">Reference proteome</keyword>
<gene>
    <name evidence="3" type="ORF">CALMAC_LOCUS10028</name>
</gene>
<dbReference type="GO" id="GO:0008194">
    <property type="term" value="F:UDP-glycosyltransferase activity"/>
    <property type="evidence" value="ECO:0007669"/>
    <property type="project" value="InterPro"/>
</dbReference>
<dbReference type="EMBL" id="CAACVG010008139">
    <property type="protein sequence ID" value="VEN48658.1"/>
    <property type="molecule type" value="Genomic_DNA"/>
</dbReference>
<dbReference type="AlphaFoldDB" id="A0A653CLT8"/>
<dbReference type="Gene3D" id="3.40.50.2000">
    <property type="entry name" value="Glycogen Phosphorylase B"/>
    <property type="match status" value="1"/>
</dbReference>
<evidence type="ECO:0008006" key="5">
    <source>
        <dbReference type="Google" id="ProtNLM"/>
    </source>
</evidence>
<proteinExistence type="predicted"/>